<evidence type="ECO:0000256" key="4">
    <source>
        <dbReference type="ARBA" id="ARBA00023163"/>
    </source>
</evidence>
<dbReference type="PANTHER" id="PTHR30419">
    <property type="entry name" value="HTH-TYPE TRANSCRIPTIONAL REGULATOR YBHD"/>
    <property type="match status" value="1"/>
</dbReference>
<dbReference type="InterPro" id="IPR000847">
    <property type="entry name" value="LysR_HTH_N"/>
</dbReference>
<dbReference type="PROSITE" id="PS50931">
    <property type="entry name" value="HTH_LYSR"/>
    <property type="match status" value="1"/>
</dbReference>
<dbReference type="Pfam" id="PF00126">
    <property type="entry name" value="HTH_1"/>
    <property type="match status" value="1"/>
</dbReference>
<evidence type="ECO:0000256" key="1">
    <source>
        <dbReference type="ARBA" id="ARBA00009437"/>
    </source>
</evidence>
<evidence type="ECO:0000256" key="2">
    <source>
        <dbReference type="ARBA" id="ARBA00023015"/>
    </source>
</evidence>
<name>A0ABS3LAS7_9ENTE</name>
<dbReference type="EMBL" id="JAFREM010000018">
    <property type="protein sequence ID" value="MBO1306740.1"/>
    <property type="molecule type" value="Genomic_DNA"/>
</dbReference>
<keyword evidence="3" id="KW-0238">DNA-binding</keyword>
<comment type="similarity">
    <text evidence="1">Belongs to the LysR transcriptional regulatory family.</text>
</comment>
<sequence>MLSKNYHYVITVAETGSFSKAAKQLFIAQSSLSQYIKNLEEDLGVFLFDRRTKPITLTQAGEQFVKTAYEIRYLEEKMEKQLTQLQVVKMGSLKIGITRYWGSLLLPRILPEFQVRYPEVELKIIEGRTIDVMERLEKKQVDIAFFTPPTHYTPDDKFAYDIIYREEIMLALQQKILPGKNQLPEKIHSEQLGKIPFILLRRGQKLRQIADSFFQAGDLLPTILMETENITTAYKLASVGFGATLVPSRINELTNPVGPIQHVHFEKPIYWSLAAVYEKNTATTDFFDYLLMLSKKNILSN</sequence>
<evidence type="ECO:0000313" key="7">
    <source>
        <dbReference type="Proteomes" id="UP000664601"/>
    </source>
</evidence>
<proteinExistence type="inferred from homology"/>
<dbReference type="Proteomes" id="UP000664601">
    <property type="component" value="Unassembled WGS sequence"/>
</dbReference>
<feature type="domain" description="HTH lysR-type" evidence="5">
    <location>
        <begin position="1"/>
        <end position="58"/>
    </location>
</feature>
<dbReference type="PANTHER" id="PTHR30419:SF28">
    <property type="entry name" value="HTH-TYPE TRANSCRIPTIONAL REGULATOR BSDA"/>
    <property type="match status" value="1"/>
</dbReference>
<evidence type="ECO:0000259" key="5">
    <source>
        <dbReference type="PROSITE" id="PS50931"/>
    </source>
</evidence>
<dbReference type="InterPro" id="IPR050950">
    <property type="entry name" value="HTH-type_LysR_regulators"/>
</dbReference>
<dbReference type="SUPFAM" id="SSF46785">
    <property type="entry name" value="Winged helix' DNA-binding domain"/>
    <property type="match status" value="1"/>
</dbReference>
<evidence type="ECO:0000313" key="6">
    <source>
        <dbReference type="EMBL" id="MBO1306740.1"/>
    </source>
</evidence>
<dbReference type="CDD" id="cd05466">
    <property type="entry name" value="PBP2_LTTR_substrate"/>
    <property type="match status" value="1"/>
</dbReference>
<accession>A0ABS3LAS7</accession>
<keyword evidence="2" id="KW-0805">Transcription regulation</keyword>
<dbReference type="Gene3D" id="3.40.190.290">
    <property type="match status" value="1"/>
</dbReference>
<dbReference type="Gene3D" id="1.10.10.10">
    <property type="entry name" value="Winged helix-like DNA-binding domain superfamily/Winged helix DNA-binding domain"/>
    <property type="match status" value="1"/>
</dbReference>
<evidence type="ECO:0000256" key="3">
    <source>
        <dbReference type="ARBA" id="ARBA00023125"/>
    </source>
</evidence>
<keyword evidence="4" id="KW-0804">Transcription</keyword>
<dbReference type="InterPro" id="IPR036388">
    <property type="entry name" value="WH-like_DNA-bd_sf"/>
</dbReference>
<comment type="caution">
    <text evidence="6">The sequence shown here is derived from an EMBL/GenBank/DDBJ whole genome shotgun (WGS) entry which is preliminary data.</text>
</comment>
<dbReference type="InterPro" id="IPR005119">
    <property type="entry name" value="LysR_subst-bd"/>
</dbReference>
<keyword evidence="7" id="KW-1185">Reference proteome</keyword>
<dbReference type="SUPFAM" id="SSF53850">
    <property type="entry name" value="Periplasmic binding protein-like II"/>
    <property type="match status" value="1"/>
</dbReference>
<dbReference type="RefSeq" id="WP_207673669.1">
    <property type="nucleotide sequence ID" value="NZ_JAFREM010000018.1"/>
</dbReference>
<dbReference type="InterPro" id="IPR036390">
    <property type="entry name" value="WH_DNA-bd_sf"/>
</dbReference>
<protein>
    <submittedName>
        <fullName evidence="6">LysR family transcriptional regulator</fullName>
    </submittedName>
</protein>
<dbReference type="PRINTS" id="PR00039">
    <property type="entry name" value="HTHLYSR"/>
</dbReference>
<gene>
    <name evidence="6" type="ORF">JZO70_11240</name>
</gene>
<reference evidence="6 7" key="1">
    <citation type="submission" date="2021-03" db="EMBL/GenBank/DDBJ databases">
        <title>Enterococcal diversity collection.</title>
        <authorList>
            <person name="Gilmore M.S."/>
            <person name="Schwartzman J."/>
            <person name="Van Tyne D."/>
            <person name="Martin M."/>
            <person name="Earl A.M."/>
            <person name="Manson A.L."/>
            <person name="Straub T."/>
            <person name="Salamzade R."/>
            <person name="Saavedra J."/>
            <person name="Lebreton F."/>
            <person name="Prichula J."/>
            <person name="Schaufler K."/>
            <person name="Gaca A."/>
            <person name="Sgardioli B."/>
            <person name="Wagenaar J."/>
            <person name="Strong T."/>
        </authorList>
    </citation>
    <scope>NUCLEOTIDE SEQUENCE [LARGE SCALE GENOMIC DNA]</scope>
    <source>
        <strain evidence="6 7">669A</strain>
    </source>
</reference>
<organism evidence="6 7">
    <name type="scientific">Candidatus Enterococcus moelleringii</name>
    <dbReference type="NCBI Taxonomy" id="2815325"/>
    <lineage>
        <taxon>Bacteria</taxon>
        <taxon>Bacillati</taxon>
        <taxon>Bacillota</taxon>
        <taxon>Bacilli</taxon>
        <taxon>Lactobacillales</taxon>
        <taxon>Enterococcaceae</taxon>
        <taxon>Enterococcus</taxon>
    </lineage>
</organism>
<dbReference type="Pfam" id="PF03466">
    <property type="entry name" value="LysR_substrate"/>
    <property type="match status" value="1"/>
</dbReference>